<dbReference type="PANTHER" id="PTHR31912:SF34">
    <property type="entry name" value="NOTOCHORD-RELATED PROTEIN"/>
    <property type="match status" value="1"/>
</dbReference>
<protein>
    <submittedName>
        <fullName evidence="2">Uncharacterized protein</fullName>
    </submittedName>
</protein>
<dbReference type="Proteomes" id="UP001175211">
    <property type="component" value="Unassembled WGS sequence"/>
</dbReference>
<gene>
    <name evidence="2" type="ORF">EV420DRAFT_1636068</name>
</gene>
<name>A0AA39NK09_ARMTA</name>
<feature type="region of interest" description="Disordered" evidence="1">
    <location>
        <begin position="833"/>
        <end position="876"/>
    </location>
</feature>
<dbReference type="GeneID" id="85360087"/>
<dbReference type="AlphaFoldDB" id="A0AA39NK09"/>
<organism evidence="2 3">
    <name type="scientific">Armillaria tabescens</name>
    <name type="common">Ringless honey mushroom</name>
    <name type="synonym">Agaricus tabescens</name>
    <dbReference type="NCBI Taxonomy" id="1929756"/>
    <lineage>
        <taxon>Eukaryota</taxon>
        <taxon>Fungi</taxon>
        <taxon>Dikarya</taxon>
        <taxon>Basidiomycota</taxon>
        <taxon>Agaricomycotina</taxon>
        <taxon>Agaricomycetes</taxon>
        <taxon>Agaricomycetidae</taxon>
        <taxon>Agaricales</taxon>
        <taxon>Marasmiineae</taxon>
        <taxon>Physalacriaceae</taxon>
        <taxon>Desarmillaria</taxon>
    </lineage>
</organism>
<keyword evidence="3" id="KW-1185">Reference proteome</keyword>
<reference evidence="2" key="1">
    <citation type="submission" date="2023-06" db="EMBL/GenBank/DDBJ databases">
        <authorList>
            <consortium name="Lawrence Berkeley National Laboratory"/>
            <person name="Ahrendt S."/>
            <person name="Sahu N."/>
            <person name="Indic B."/>
            <person name="Wong-Bajracharya J."/>
            <person name="Merenyi Z."/>
            <person name="Ke H.-M."/>
            <person name="Monk M."/>
            <person name="Kocsube S."/>
            <person name="Drula E."/>
            <person name="Lipzen A."/>
            <person name="Balint B."/>
            <person name="Henrissat B."/>
            <person name="Andreopoulos B."/>
            <person name="Martin F.M."/>
            <person name="Harder C.B."/>
            <person name="Rigling D."/>
            <person name="Ford K.L."/>
            <person name="Foster G.D."/>
            <person name="Pangilinan J."/>
            <person name="Papanicolaou A."/>
            <person name="Barry K."/>
            <person name="LaButti K."/>
            <person name="Viragh M."/>
            <person name="Koriabine M."/>
            <person name="Yan M."/>
            <person name="Riley R."/>
            <person name="Champramary S."/>
            <person name="Plett K.L."/>
            <person name="Tsai I.J."/>
            <person name="Slot J."/>
            <person name="Sipos G."/>
            <person name="Plett J."/>
            <person name="Nagy L.G."/>
            <person name="Grigoriev I.V."/>
        </authorList>
    </citation>
    <scope>NUCLEOTIDE SEQUENCE</scope>
    <source>
        <strain evidence="2">CCBAS 213</strain>
    </source>
</reference>
<dbReference type="EMBL" id="JAUEPS010000003">
    <property type="protein sequence ID" value="KAK0467035.1"/>
    <property type="molecule type" value="Genomic_DNA"/>
</dbReference>
<dbReference type="PANTHER" id="PTHR31912">
    <property type="entry name" value="IP13529P"/>
    <property type="match status" value="1"/>
</dbReference>
<evidence type="ECO:0000313" key="2">
    <source>
        <dbReference type="EMBL" id="KAK0467035.1"/>
    </source>
</evidence>
<accession>A0AA39NK09</accession>
<evidence type="ECO:0000313" key="3">
    <source>
        <dbReference type="Proteomes" id="UP001175211"/>
    </source>
</evidence>
<feature type="compositionally biased region" description="Acidic residues" evidence="1">
    <location>
        <begin position="843"/>
        <end position="860"/>
    </location>
</feature>
<evidence type="ECO:0000256" key="1">
    <source>
        <dbReference type="SAM" id="MobiDB-lite"/>
    </source>
</evidence>
<proteinExistence type="predicted"/>
<comment type="caution">
    <text evidence="2">The sequence shown here is derived from an EMBL/GenBank/DDBJ whole genome shotgun (WGS) entry which is preliminary data.</text>
</comment>
<dbReference type="RefSeq" id="XP_060337627.1">
    <property type="nucleotide sequence ID" value="XM_060476539.1"/>
</dbReference>
<sequence>MYSRGHRQFYIEELAQLREGTFVIPHNWIIRHGELHADCSEAFFTPEGWIISSTTSSIAASDFESNYEDLIVRMGDASIPWKDPTTVQEMPNPLRALAQGDDLYIVMMPVWADDVSGNKSKQYNKHINLYMVNSCLPGQLLQQEYFIRFVSTSPHATSPEQFSALRDQVRDTEINPVCCFNAHTKRHCRFILRVPALPADNPQQSEEASHIGGNGNMGCRKCYAGGSHDNTESDEGYHDLHYEGVFRSAQGIREELEKQIRQAMHGVEKMVTEMQTATGIKDKVAQHWIEQLLAKAKEMKHAEPGRSLESVVEELQKWFDEQPGDKINPLLDIAGLDPSQDTPVEILHTILLGIIKYIWHMLHTSMSDAQRDLFAVRLQATDIDGLTVPPIRAAYMMQYRNNLIGKHFKTLMQTMAFHVHDIVTPAQFNLVKAAGALGALLWVHEIENMDEYLKDLETLIGNVLDAFGDVEPSKILIKVKLHLLPHLISDIRRFGPAIRNSTEVFECYNAIFRLCSIYSNHQAPSRDIAIKFSGMDRLKHLISGGYYWSNSSQRWMQAGKSVLGLLHSEPVIQRHLGWVTPVKITPGLIRIKSKKKAVPVEWRTTKASSHFSGLDSECPLSTSLWRHGISVTAQNGDRCRIGSWVIYNNEAGVSGIGRIAELLVHEAESSLGSLLVALEVFILGDARHPDFDCPVLRRAGPSDGNECVVVDTKSVQFIISVQHDCRLIGCQASLLQPQLQERQVTERTSRALSHADDDHFVINTFGLHNAILVRKFLPRSLTAPKPLYMDRRSHHFEIASTLRTTQAAKRAQTQEKRKATLALNKARKDAAEVAARRTMLPEADQDDELELILEEEESNKDDEIQPQRNRKRPRKL</sequence>